<name>A0AB33KVK0_9FLAO</name>
<dbReference type="InterPro" id="IPR046357">
    <property type="entry name" value="PPIase_dom_sf"/>
</dbReference>
<dbReference type="PROSITE" id="PS51257">
    <property type="entry name" value="PROKAR_LIPOPROTEIN"/>
    <property type="match status" value="1"/>
</dbReference>
<dbReference type="AlphaFoldDB" id="A0AB33KVK0"/>
<evidence type="ECO:0000256" key="1">
    <source>
        <dbReference type="SAM" id="MobiDB-lite"/>
    </source>
</evidence>
<proteinExistence type="predicted"/>
<organism evidence="2">
    <name type="scientific">Tenacibaculum sp. Pbs-1</name>
    <dbReference type="NCBI Taxonomy" id="3238748"/>
    <lineage>
        <taxon>Bacteria</taxon>
        <taxon>Pseudomonadati</taxon>
        <taxon>Bacteroidota</taxon>
        <taxon>Flavobacteriia</taxon>
        <taxon>Flavobacteriales</taxon>
        <taxon>Flavobacteriaceae</taxon>
        <taxon>Tenacibaculum</taxon>
    </lineage>
</organism>
<dbReference type="GO" id="GO:0003755">
    <property type="term" value="F:peptidyl-prolyl cis-trans isomerase activity"/>
    <property type="evidence" value="ECO:0007669"/>
    <property type="project" value="InterPro"/>
</dbReference>
<sequence length="298" mass="33135">MIKFKHVFYTAIIGTLLYACGSDSNSLVDNFDHEAQALKDKDSIAKFLKNYYFDDTIDSIKPIIAGKTPLSEDSRLIKKTHTENDIEYDLYHLVIEEGQSPKGNPTELDSVLTNYQVWYTTKVDQLELSQTGTTPIWWNLTLSGSQFDAPTPIRGWTLGIPNFKAGINTSSQGEPISYDKFGKGILIVPSGLAYRNSVNGGIPANSQLIFYIDLFDFVEDTDHDRDGVPSILEDLDGDGNPRNDDTDGDNIPNYLDTDDDGDGVLSKDEDKNGDGNPANDFSDPNKPTIPDYLNRDIF</sequence>
<protein>
    <submittedName>
        <fullName evidence="2">FKBP-type peptidyl-prolyl cis-trans isomerase</fullName>
    </submittedName>
</protein>
<dbReference type="EMBL" id="AP035888">
    <property type="protein sequence ID" value="BFP67178.1"/>
    <property type="molecule type" value="Genomic_DNA"/>
</dbReference>
<accession>A0AB33KVK0</accession>
<dbReference type="SUPFAM" id="SSF54534">
    <property type="entry name" value="FKBP-like"/>
    <property type="match status" value="1"/>
</dbReference>
<gene>
    <name evidence="2" type="ORF">Pbs1_05210</name>
</gene>
<feature type="region of interest" description="Disordered" evidence="1">
    <location>
        <begin position="228"/>
        <end position="298"/>
    </location>
</feature>
<evidence type="ECO:0000313" key="2">
    <source>
        <dbReference type="EMBL" id="BFP67178.1"/>
    </source>
</evidence>
<reference evidence="2" key="1">
    <citation type="submission" date="2024-08" db="EMBL/GenBank/DDBJ databases">
        <title>Whole genome sequence of Tenacibaculum sp. strain pbs-1 associated with black-spot shell disease in Akoya pearl oysters.</title>
        <authorList>
            <person name="Sakatoku A."/>
            <person name="Suzuki T."/>
            <person name="Hatano K."/>
            <person name="Seki M."/>
            <person name="Tanaka D."/>
            <person name="Nakamura S."/>
            <person name="Suzuki N."/>
            <person name="Isshiki T."/>
        </authorList>
    </citation>
    <scope>NUCLEOTIDE SEQUENCE</scope>
    <source>
        <strain evidence="2">Pbs-1</strain>
    </source>
</reference>
<dbReference type="Gene3D" id="3.10.50.40">
    <property type="match status" value="1"/>
</dbReference>
<keyword evidence="2" id="KW-0413">Isomerase</keyword>